<evidence type="ECO:0000256" key="8">
    <source>
        <dbReference type="ARBA" id="ARBA00022692"/>
    </source>
</evidence>
<dbReference type="RefSeq" id="XP_001748740.1">
    <property type="nucleotide sequence ID" value="XM_001748688.1"/>
</dbReference>
<keyword evidence="6" id="KW-0808">Transferase</keyword>
<sequence length="607" mass="67188">MASPLLLNATNATLAALTPDTVALGTMPAPDMYRALATKFSLYHQDPANIFAHLITTPLGFVAVACIINRATRGAYLTAMASLAYLLALVPILNPLVLAGTAALVLAINVAAVRLRLTVIMSLVLLIATYFLQDLAHYLTGEATFQSTYSAGGHIDLANIQLWSAMFYEHCYFLLPLCVEVSLPTPVKALVASAPAWLILANQHIVATADSLMNLFHTKFHPDRWAVEVVEGMNEIYISAPNAKGTSDQVFYTEHVDGPFGLFPFASVFRCIVGMDANRAYATHFPMAGLSTAVATGDALAFDFNREPHYITRTPELQKADLPPDLGGDGRRVVLKIHYCVYPRQLLPLGKLLHLANVLYNMCFRALFLATIKPPETPLEILSGQVVVQMTRLVNAFQRFVGFPNALYLGVLAYLASPYGLNCYTLFLAGTAWIHYLRYIATFYWRRNINFEAFKRDVLLFKSVSLAQLGFLYLARLDLAHPDWLSLSLIATGYTLSILATKALGIDRTYFGVELGFCEPKWITAFPYGTIPHPMIVSQMLALAGFLKLAALRQDYAWLIAGHIGLYFCHMVQEHFDFHRAGKFSLAALFSLGGETEQVLRQRKKTQ</sequence>
<evidence type="ECO:0000256" key="12">
    <source>
        <dbReference type="ARBA" id="ARBA00023136"/>
    </source>
</evidence>
<evidence type="ECO:0000256" key="10">
    <source>
        <dbReference type="ARBA" id="ARBA00022989"/>
    </source>
</evidence>
<evidence type="ECO:0000256" key="13">
    <source>
        <dbReference type="ARBA" id="ARBA00023209"/>
    </source>
</evidence>
<keyword evidence="8 16" id="KW-0812">Transmembrane</keyword>
<feature type="transmembrane region" description="Helical" evidence="16">
    <location>
        <begin position="400"/>
        <end position="420"/>
    </location>
</feature>
<keyword evidence="10 16" id="KW-1133">Transmembrane helix</keyword>
<dbReference type="Proteomes" id="UP000001357">
    <property type="component" value="Unassembled WGS sequence"/>
</dbReference>
<dbReference type="InParanoid" id="A9V7R1"/>
<dbReference type="PANTHER" id="PTHR15458:SF5">
    <property type="entry name" value="PHOSPHATIDYLETHANOLAMINE N-METHYLTRANSFERASE"/>
    <property type="match status" value="1"/>
</dbReference>
<dbReference type="UniPathway" id="UPA00753"/>
<evidence type="ECO:0000256" key="11">
    <source>
        <dbReference type="ARBA" id="ARBA00023098"/>
    </source>
</evidence>
<comment type="subcellular location">
    <subcellularLocation>
        <location evidence="1">Endoplasmic reticulum membrane</location>
        <topology evidence="1">Multi-pass membrane protein</topology>
    </subcellularLocation>
</comment>
<evidence type="ECO:0000256" key="3">
    <source>
        <dbReference type="ARBA" id="ARBA00005189"/>
    </source>
</evidence>
<dbReference type="PANTHER" id="PTHR15458">
    <property type="entry name" value="PHOSPHATIDYLETHANOLAMINE N-METHYLTRANSFERASE"/>
    <property type="match status" value="1"/>
</dbReference>
<protein>
    <recommendedName>
        <fullName evidence="15">phosphatidyl-N-methylethanolamine N-methyltransferase</fullName>
        <ecNumber evidence="15">2.1.1.71</ecNumber>
    </recommendedName>
</protein>
<dbReference type="GO" id="GO:0005789">
    <property type="term" value="C:endoplasmic reticulum membrane"/>
    <property type="evidence" value="ECO:0007669"/>
    <property type="project" value="UniProtKB-SubCell"/>
</dbReference>
<evidence type="ECO:0000256" key="1">
    <source>
        <dbReference type="ARBA" id="ARBA00004477"/>
    </source>
</evidence>
<dbReference type="GeneID" id="5894070"/>
<dbReference type="eggNOG" id="ENOG502QWRE">
    <property type="taxonomic scope" value="Eukaryota"/>
</dbReference>
<feature type="transmembrane region" description="Helical" evidence="16">
    <location>
        <begin position="114"/>
        <end position="132"/>
    </location>
</feature>
<keyword evidence="18" id="KW-1185">Reference proteome</keyword>
<comment type="pathway">
    <text evidence="2">Phospholipid metabolism; phosphatidylcholine biosynthesis.</text>
</comment>
<name>A9V7R1_MONBE</name>
<keyword evidence="4" id="KW-0444">Lipid biosynthesis</keyword>
<evidence type="ECO:0000313" key="18">
    <source>
        <dbReference type="Proteomes" id="UP000001357"/>
    </source>
</evidence>
<keyword evidence="7" id="KW-0949">S-adenosyl-L-methionine</keyword>
<organism evidence="17 18">
    <name type="scientific">Monosiga brevicollis</name>
    <name type="common">Choanoflagellate</name>
    <dbReference type="NCBI Taxonomy" id="81824"/>
    <lineage>
        <taxon>Eukaryota</taxon>
        <taxon>Choanoflagellata</taxon>
        <taxon>Craspedida</taxon>
        <taxon>Salpingoecidae</taxon>
        <taxon>Monosiga</taxon>
    </lineage>
</organism>
<dbReference type="EC" id="2.1.1.71" evidence="15"/>
<feature type="transmembrane region" description="Helical" evidence="16">
    <location>
        <begin position="487"/>
        <end position="505"/>
    </location>
</feature>
<reference evidence="17 18" key="1">
    <citation type="journal article" date="2008" name="Nature">
        <title>The genome of the choanoflagellate Monosiga brevicollis and the origin of metazoans.</title>
        <authorList>
            <consortium name="JGI Sequencing"/>
            <person name="King N."/>
            <person name="Westbrook M.J."/>
            <person name="Young S.L."/>
            <person name="Kuo A."/>
            <person name="Abedin M."/>
            <person name="Chapman J."/>
            <person name="Fairclough S."/>
            <person name="Hellsten U."/>
            <person name="Isogai Y."/>
            <person name="Letunic I."/>
            <person name="Marr M."/>
            <person name="Pincus D."/>
            <person name="Putnam N."/>
            <person name="Rokas A."/>
            <person name="Wright K.J."/>
            <person name="Zuzow R."/>
            <person name="Dirks W."/>
            <person name="Good M."/>
            <person name="Goodstein D."/>
            <person name="Lemons D."/>
            <person name="Li W."/>
            <person name="Lyons J.B."/>
            <person name="Morris A."/>
            <person name="Nichols S."/>
            <person name="Richter D.J."/>
            <person name="Salamov A."/>
            <person name="Bork P."/>
            <person name="Lim W.A."/>
            <person name="Manning G."/>
            <person name="Miller W.T."/>
            <person name="McGinnis W."/>
            <person name="Shapiro H."/>
            <person name="Tjian R."/>
            <person name="Grigoriev I.V."/>
            <person name="Rokhsar D."/>
        </authorList>
    </citation>
    <scope>NUCLEOTIDE SEQUENCE [LARGE SCALE GENOMIC DNA]</scope>
    <source>
        <strain evidence="18">MX1 / ATCC 50154</strain>
    </source>
</reference>
<evidence type="ECO:0000256" key="15">
    <source>
        <dbReference type="ARBA" id="ARBA00034137"/>
    </source>
</evidence>
<dbReference type="KEGG" id="mbr:MONBRDRAFT_33820"/>
<evidence type="ECO:0000256" key="6">
    <source>
        <dbReference type="ARBA" id="ARBA00022679"/>
    </source>
</evidence>
<dbReference type="EMBL" id="CH991566">
    <property type="protein sequence ID" value="EDQ86350.1"/>
    <property type="molecule type" value="Genomic_DNA"/>
</dbReference>
<accession>A9V7R1</accession>
<feature type="transmembrane region" description="Helical" evidence="16">
    <location>
        <begin position="426"/>
        <end position="445"/>
    </location>
</feature>
<keyword evidence="11" id="KW-0443">Lipid metabolism</keyword>
<feature type="transmembrane region" description="Helical" evidence="16">
    <location>
        <begin position="83"/>
        <end position="108"/>
    </location>
</feature>
<evidence type="ECO:0000256" key="14">
    <source>
        <dbReference type="ARBA" id="ARBA00023264"/>
    </source>
</evidence>
<keyword evidence="9" id="KW-0256">Endoplasmic reticulum</keyword>
<dbReference type="GO" id="GO:0000773">
    <property type="term" value="F:phosphatidyl-N-methylethanolamine N-methyltransferase activity"/>
    <property type="evidence" value="ECO:0007669"/>
    <property type="project" value="UniProtKB-EC"/>
</dbReference>
<dbReference type="InterPro" id="IPR007318">
    <property type="entry name" value="Phopholipid_MeTrfase"/>
</dbReference>
<dbReference type="GO" id="GO:0032259">
    <property type="term" value="P:methylation"/>
    <property type="evidence" value="ECO:0007669"/>
    <property type="project" value="UniProtKB-KW"/>
</dbReference>
<dbReference type="OMA" id="THYCMYI"/>
<feature type="transmembrane region" description="Helical" evidence="16">
    <location>
        <begin position="457"/>
        <end position="475"/>
    </location>
</feature>
<evidence type="ECO:0000256" key="7">
    <source>
        <dbReference type="ARBA" id="ARBA00022691"/>
    </source>
</evidence>
<evidence type="ECO:0000313" key="17">
    <source>
        <dbReference type="EMBL" id="EDQ86350.1"/>
    </source>
</evidence>
<comment type="pathway">
    <text evidence="3">Lipid metabolism.</text>
</comment>
<feature type="transmembrane region" description="Helical" evidence="16">
    <location>
        <begin position="50"/>
        <end position="71"/>
    </location>
</feature>
<dbReference type="InterPro" id="IPR024960">
    <property type="entry name" value="PEMT/MFAP"/>
</dbReference>
<dbReference type="AlphaFoldDB" id="A9V7R1"/>
<proteinExistence type="predicted"/>
<keyword evidence="13" id="KW-0594">Phospholipid biosynthesis</keyword>
<evidence type="ECO:0000256" key="16">
    <source>
        <dbReference type="SAM" id="Phobius"/>
    </source>
</evidence>
<evidence type="ECO:0000256" key="2">
    <source>
        <dbReference type="ARBA" id="ARBA00004969"/>
    </source>
</evidence>
<keyword evidence="5" id="KW-0489">Methyltransferase</keyword>
<keyword evidence="14" id="KW-1208">Phospholipid metabolism</keyword>
<evidence type="ECO:0000256" key="4">
    <source>
        <dbReference type="ARBA" id="ARBA00022516"/>
    </source>
</evidence>
<dbReference type="GO" id="GO:0006656">
    <property type="term" value="P:phosphatidylcholine biosynthetic process"/>
    <property type="evidence" value="ECO:0000318"/>
    <property type="project" value="GO_Central"/>
</dbReference>
<gene>
    <name evidence="17" type="ORF">MONBRDRAFT_33820</name>
</gene>
<dbReference type="Pfam" id="PF04191">
    <property type="entry name" value="PEMT"/>
    <property type="match status" value="1"/>
</dbReference>
<evidence type="ECO:0000256" key="9">
    <source>
        <dbReference type="ARBA" id="ARBA00022824"/>
    </source>
</evidence>
<evidence type="ECO:0000256" key="5">
    <source>
        <dbReference type="ARBA" id="ARBA00022603"/>
    </source>
</evidence>
<keyword evidence="12 16" id="KW-0472">Membrane</keyword>